<dbReference type="Gene3D" id="3.30.870.10">
    <property type="entry name" value="Endonuclease Chain A"/>
    <property type="match status" value="2"/>
</dbReference>
<evidence type="ECO:0000259" key="11">
    <source>
        <dbReference type="Pfam" id="PF17941"/>
    </source>
</evidence>
<protein>
    <recommendedName>
        <fullName evidence="6 7">Polyphosphate kinase</fullName>
        <ecNumber evidence="6 7">2.7.4.1</ecNumber>
    </recommendedName>
    <alternativeName>
        <fullName evidence="6">ATP-polyphosphate phosphotransferase</fullName>
    </alternativeName>
    <alternativeName>
        <fullName evidence="6">Polyphosphoric acid kinase</fullName>
    </alternativeName>
</protein>
<feature type="binding site" evidence="6">
    <location>
        <position position="394"/>
    </location>
    <ligand>
        <name>Mg(2+)</name>
        <dbReference type="ChEBI" id="CHEBI:18420"/>
    </ligand>
</feature>
<evidence type="ECO:0000256" key="5">
    <source>
        <dbReference type="ARBA" id="ARBA00022840"/>
    </source>
</evidence>
<dbReference type="CDD" id="cd09167">
    <property type="entry name" value="PLDc_EcPPK1_C2_like"/>
    <property type="match status" value="1"/>
</dbReference>
<evidence type="ECO:0000256" key="3">
    <source>
        <dbReference type="ARBA" id="ARBA00022741"/>
    </source>
</evidence>
<feature type="domain" description="Polyphosphate kinase N-terminal" evidence="9">
    <location>
        <begin position="6"/>
        <end position="105"/>
    </location>
</feature>
<comment type="similarity">
    <text evidence="6 7">Belongs to the polyphosphate kinase 1 (PPK1) family.</text>
</comment>
<dbReference type="Gene3D" id="1.20.58.310">
    <property type="entry name" value="Polyphosphate kinase N-terminal domain"/>
    <property type="match status" value="1"/>
</dbReference>
<evidence type="ECO:0000256" key="4">
    <source>
        <dbReference type="ARBA" id="ARBA00022777"/>
    </source>
</evidence>
<keyword evidence="4 6" id="KW-0418">Kinase</keyword>
<dbReference type="Gene3D" id="3.30.1840.10">
    <property type="entry name" value="Polyphosphate kinase middle domain"/>
    <property type="match status" value="1"/>
</dbReference>
<keyword evidence="3 6" id="KW-0547">Nucleotide-binding</keyword>
<dbReference type="Pfam" id="PF02503">
    <property type="entry name" value="PP_kinase"/>
    <property type="match status" value="1"/>
</dbReference>
<dbReference type="RefSeq" id="WP_184621976.1">
    <property type="nucleotide sequence ID" value="NZ_JACHCC010000001.1"/>
</dbReference>
<keyword evidence="6" id="KW-0479">Metal-binding</keyword>
<dbReference type="InterPro" id="IPR024953">
    <property type="entry name" value="PP_kinase_middle"/>
</dbReference>
<name>A0A7X0IZH1_9SPHI</name>
<sequence>MKEYVFFNRDLSWLSFNERVLMEAENEQVPLLERIRFLAIYSSNLDEFYRVRMPVLMAIDNFDENSGLNNNYYKAQFLINQQQQRFGHLLANQLLPALKAENIHWLYNEPIPESITDELARIFFNEVLAYIRLFRIEQDENAFFAENNRLYQAVILSDAAGIERLELITIPSEALPRLYAVNKDDQKYVVFLDDIIRNNLAYLFPGEAIKGVFNIKVTRNAELNIKEEIDDLDEDITAELEKELKKRDLGIATRFLCQPGIPLRHLYRMMYALNLSKSSIVEGGFYHNMKDLNSFPLNGTALNYPKWPALPVLLLKKEDTLFSQIQKKDLMVHVPYQNYDLVLRFFNEAANDSFVEEIYVTLYRVADNSRIVNALMSAAKNGKKVSVMVELKARFDEANNIKWASQMKAAGVKIIYSNKELKVHAKVALVKRTIRDQSQYLGLLATGNLNESTARFYTDHILLTANQDMLAELKQLFGFLSKKKKKPMPEDTINFKHLLVAQFNLQQRFISLIDREIQNAKKGLASGITIKMNNLEEKILIAKLYEASNAGVKIQLIVRSVCCLIPGIPGQSENIIVKRIVDRYLEHGRIFLFHNNGEQELFMGSADWMNRNIYGRIEVCFPIYSEELKIRLIEILNLQWRDTVQAVELNEELQNNYCQGEIQSCSQQAIYEFLKENTVSTIEYKTS</sequence>
<feature type="domain" description="Polyphosphate kinase middle" evidence="8">
    <location>
        <begin position="118"/>
        <end position="295"/>
    </location>
</feature>
<dbReference type="HAMAP" id="MF_00347">
    <property type="entry name" value="Polyphosphate_kinase"/>
    <property type="match status" value="1"/>
</dbReference>
<evidence type="ECO:0000259" key="8">
    <source>
        <dbReference type="Pfam" id="PF02503"/>
    </source>
</evidence>
<dbReference type="InterPro" id="IPR025198">
    <property type="entry name" value="PPK_N_dom"/>
</dbReference>
<dbReference type="SUPFAM" id="SSF143724">
    <property type="entry name" value="PHP14-like"/>
    <property type="match status" value="1"/>
</dbReference>
<accession>A0A7X0IZH1</accession>
<reference evidence="12 13" key="1">
    <citation type="submission" date="2020-08" db="EMBL/GenBank/DDBJ databases">
        <title>Genomic Encyclopedia of Type Strains, Phase IV (KMG-V): Genome sequencing to study the core and pangenomes of soil and plant-associated prokaryotes.</title>
        <authorList>
            <person name="Whitman W."/>
        </authorList>
    </citation>
    <scope>NUCLEOTIDE SEQUENCE [LARGE SCALE GENOMIC DNA]</scope>
    <source>
        <strain evidence="12 13">M2T3</strain>
    </source>
</reference>
<dbReference type="NCBIfam" id="NF003917">
    <property type="entry name" value="PRK05443.1-1"/>
    <property type="match status" value="1"/>
</dbReference>
<feature type="binding site" evidence="6">
    <location>
        <position position="44"/>
    </location>
    <ligand>
        <name>ATP</name>
        <dbReference type="ChEBI" id="CHEBI:30616"/>
    </ligand>
</feature>
<dbReference type="SUPFAM" id="SSF56024">
    <property type="entry name" value="Phospholipase D/nuclease"/>
    <property type="match status" value="2"/>
</dbReference>
<proteinExistence type="inferred from homology"/>
<evidence type="ECO:0000313" key="13">
    <source>
        <dbReference type="Proteomes" id="UP000521017"/>
    </source>
</evidence>
<dbReference type="EC" id="2.7.4.1" evidence="6 7"/>
<dbReference type="GO" id="GO:0006799">
    <property type="term" value="P:polyphosphate biosynthetic process"/>
    <property type="evidence" value="ECO:0007669"/>
    <property type="project" value="UniProtKB-UniRule"/>
</dbReference>
<feature type="binding site" evidence="6">
    <location>
        <position position="457"/>
    </location>
    <ligand>
        <name>ATP</name>
        <dbReference type="ChEBI" id="CHEBI:30616"/>
    </ligand>
</feature>
<keyword evidence="1 6" id="KW-0597">Phosphoprotein</keyword>
<dbReference type="InterPro" id="IPR036832">
    <property type="entry name" value="PPK_N_dom_sf"/>
</dbReference>
<evidence type="ECO:0000256" key="1">
    <source>
        <dbReference type="ARBA" id="ARBA00022553"/>
    </source>
</evidence>
<dbReference type="Proteomes" id="UP000521017">
    <property type="component" value="Unassembled WGS sequence"/>
</dbReference>
<dbReference type="PANTHER" id="PTHR30218:SF0">
    <property type="entry name" value="POLYPHOSPHATE KINASE"/>
    <property type="match status" value="1"/>
</dbReference>
<gene>
    <name evidence="6" type="primary">ppk</name>
    <name evidence="12" type="ORF">HDF25_000259</name>
</gene>
<feature type="active site" description="Phosphohistidine intermediate" evidence="6">
    <location>
        <position position="424"/>
    </location>
</feature>
<evidence type="ECO:0000259" key="10">
    <source>
        <dbReference type="Pfam" id="PF13090"/>
    </source>
</evidence>
<keyword evidence="5 6" id="KW-0067">ATP-binding</keyword>
<comment type="catalytic activity">
    <reaction evidence="6 7">
        <text>[phosphate](n) + ATP = [phosphate](n+1) + ADP</text>
        <dbReference type="Rhea" id="RHEA:19573"/>
        <dbReference type="Rhea" id="RHEA-COMP:9859"/>
        <dbReference type="Rhea" id="RHEA-COMP:14280"/>
        <dbReference type="ChEBI" id="CHEBI:16838"/>
        <dbReference type="ChEBI" id="CHEBI:30616"/>
        <dbReference type="ChEBI" id="CHEBI:456216"/>
        <dbReference type="EC" id="2.7.4.1"/>
    </reaction>
</comment>
<dbReference type="AlphaFoldDB" id="A0A7X0IZH1"/>
<dbReference type="Pfam" id="PF17941">
    <property type="entry name" value="PP_kinase_C_1"/>
    <property type="match status" value="1"/>
</dbReference>
<dbReference type="GO" id="GO:0009358">
    <property type="term" value="C:polyphosphate kinase complex"/>
    <property type="evidence" value="ECO:0007669"/>
    <property type="project" value="InterPro"/>
</dbReference>
<dbReference type="NCBIfam" id="TIGR03705">
    <property type="entry name" value="poly_P_kin"/>
    <property type="match status" value="1"/>
</dbReference>
<comment type="function">
    <text evidence="6 7">Catalyzes the reversible transfer of the terminal phosphate of ATP to form a long-chain polyphosphate (polyP).</text>
</comment>
<dbReference type="InterPro" id="IPR036830">
    <property type="entry name" value="PP_kinase_middle_dom_sf"/>
</dbReference>
<dbReference type="EMBL" id="JACHCC010000001">
    <property type="protein sequence ID" value="MBB6498135.1"/>
    <property type="molecule type" value="Genomic_DNA"/>
</dbReference>
<feature type="domain" description="Polyphosphate kinase C-terminal" evidence="11">
    <location>
        <begin position="321"/>
        <end position="485"/>
    </location>
</feature>
<comment type="cofactor">
    <cofactor evidence="6">
        <name>Mg(2+)</name>
        <dbReference type="ChEBI" id="CHEBI:18420"/>
    </cofactor>
</comment>
<dbReference type="PANTHER" id="PTHR30218">
    <property type="entry name" value="POLYPHOSPHATE KINASE"/>
    <property type="match status" value="1"/>
</dbReference>
<evidence type="ECO:0000256" key="6">
    <source>
        <dbReference type="HAMAP-Rule" id="MF_00347"/>
    </source>
</evidence>
<dbReference type="Pfam" id="PF13089">
    <property type="entry name" value="PP_kinase_N"/>
    <property type="match status" value="1"/>
</dbReference>
<evidence type="ECO:0000256" key="7">
    <source>
        <dbReference type="RuleBase" id="RU003800"/>
    </source>
</evidence>
<evidence type="ECO:0000259" key="9">
    <source>
        <dbReference type="Pfam" id="PF13089"/>
    </source>
</evidence>
<comment type="caution">
    <text evidence="12">The sequence shown here is derived from an EMBL/GenBank/DDBJ whole genome shotgun (WGS) entry which is preliminary data.</text>
</comment>
<dbReference type="GO" id="GO:0046872">
    <property type="term" value="F:metal ion binding"/>
    <property type="evidence" value="ECO:0007669"/>
    <property type="project" value="UniProtKB-KW"/>
</dbReference>
<dbReference type="PIRSF" id="PIRSF015589">
    <property type="entry name" value="PP_kinase"/>
    <property type="match status" value="1"/>
</dbReference>
<dbReference type="Pfam" id="PF13090">
    <property type="entry name" value="PP_kinase_C"/>
    <property type="match status" value="1"/>
</dbReference>
<dbReference type="InterPro" id="IPR003414">
    <property type="entry name" value="PP_kinase"/>
</dbReference>
<dbReference type="InterPro" id="IPR025200">
    <property type="entry name" value="PPK_C_dom2"/>
</dbReference>
<feature type="binding site" evidence="6">
    <location>
        <position position="364"/>
    </location>
    <ligand>
        <name>Mg(2+)</name>
        <dbReference type="ChEBI" id="CHEBI:18420"/>
    </ligand>
</feature>
<feature type="domain" description="Polyphosphate kinase C-terminal" evidence="10">
    <location>
        <begin position="498"/>
        <end position="661"/>
    </location>
</feature>
<evidence type="ECO:0000313" key="12">
    <source>
        <dbReference type="EMBL" id="MBB6498135.1"/>
    </source>
</evidence>
<feature type="binding site" evidence="6">
    <location>
        <position position="587"/>
    </location>
    <ligand>
        <name>ATP</name>
        <dbReference type="ChEBI" id="CHEBI:30616"/>
    </ligand>
</feature>
<feature type="binding site" evidence="6">
    <location>
        <position position="559"/>
    </location>
    <ligand>
        <name>ATP</name>
        <dbReference type="ChEBI" id="CHEBI:30616"/>
    </ligand>
</feature>
<dbReference type="InterPro" id="IPR041108">
    <property type="entry name" value="PP_kinase_C_1"/>
</dbReference>
<dbReference type="GO" id="GO:0008976">
    <property type="term" value="F:polyphosphate kinase activity"/>
    <property type="evidence" value="ECO:0007669"/>
    <property type="project" value="UniProtKB-UniRule"/>
</dbReference>
<keyword evidence="2 6" id="KW-0808">Transferase</keyword>
<organism evidence="12 13">
    <name type="scientific">Pedobacter cryoconitis</name>
    <dbReference type="NCBI Taxonomy" id="188932"/>
    <lineage>
        <taxon>Bacteria</taxon>
        <taxon>Pseudomonadati</taxon>
        <taxon>Bacteroidota</taxon>
        <taxon>Sphingobacteriia</taxon>
        <taxon>Sphingobacteriales</taxon>
        <taxon>Sphingobacteriaceae</taxon>
        <taxon>Pedobacter</taxon>
    </lineage>
</organism>
<evidence type="ECO:0000256" key="2">
    <source>
        <dbReference type="ARBA" id="ARBA00022679"/>
    </source>
</evidence>
<comment type="PTM">
    <text evidence="6 7">An intermediate of this reaction is the autophosphorylated ppk in which a phosphate is covalently linked to a histidine residue through a N-P bond.</text>
</comment>
<dbReference type="GO" id="GO:0005524">
    <property type="term" value="F:ATP binding"/>
    <property type="evidence" value="ECO:0007669"/>
    <property type="project" value="UniProtKB-KW"/>
</dbReference>
<dbReference type="SUPFAM" id="SSF140356">
    <property type="entry name" value="PPK N-terminal domain-like"/>
    <property type="match status" value="1"/>
</dbReference>
<keyword evidence="6" id="KW-0460">Magnesium</keyword>